<accession>D5BXS4</accession>
<dbReference type="InterPro" id="IPR019878">
    <property type="entry name" value="DapC_beta/gammaproteobac"/>
</dbReference>
<dbReference type="SUPFAM" id="SSF53383">
    <property type="entry name" value="PLP-dependent transferases"/>
    <property type="match status" value="1"/>
</dbReference>
<proteinExistence type="predicted"/>
<dbReference type="EMBL" id="CP001798">
    <property type="protein sequence ID" value="ADE15835.1"/>
    <property type="molecule type" value="Genomic_DNA"/>
</dbReference>
<dbReference type="GO" id="GO:0009089">
    <property type="term" value="P:lysine biosynthetic process via diaminopimelate"/>
    <property type="evidence" value="ECO:0007669"/>
    <property type="project" value="InterPro"/>
</dbReference>
<dbReference type="HOGENOM" id="CLU_017584_4_5_6"/>
<evidence type="ECO:0000313" key="5">
    <source>
        <dbReference type="EMBL" id="ADE15835.1"/>
    </source>
</evidence>
<name>D5BXS4_NITHN</name>
<evidence type="ECO:0000256" key="2">
    <source>
        <dbReference type="ARBA" id="ARBA00022576"/>
    </source>
</evidence>
<dbReference type="Gene3D" id="3.40.640.10">
    <property type="entry name" value="Type I PLP-dependent aspartate aminotransferase-like (Major domain)"/>
    <property type="match status" value="1"/>
</dbReference>
<dbReference type="GO" id="GO:0030170">
    <property type="term" value="F:pyridoxal phosphate binding"/>
    <property type="evidence" value="ECO:0007669"/>
    <property type="project" value="InterPro"/>
</dbReference>
<reference evidence="6" key="1">
    <citation type="submission" date="2010-04" db="EMBL/GenBank/DDBJ databases">
        <title>Complete genome sequence of Nitrosococcus halophilus Nc4, a salt-adapted, aerobic obligate ammonia-oxidizing sulfur purple bacterium.</title>
        <authorList>
            <consortium name="US DOE Joint Genome Institute"/>
            <person name="Campbell M.A."/>
            <person name="Malfatti S.A."/>
            <person name="Chain P.S.G."/>
            <person name="Heidelberg J.F."/>
            <person name="Ward B.B."/>
            <person name="Klotz M.G."/>
        </authorList>
    </citation>
    <scope>NUCLEOTIDE SEQUENCE [LARGE SCALE GENOMIC DNA]</scope>
    <source>
        <strain evidence="6">Nc4</strain>
    </source>
</reference>
<sequence length="399" mass="44117">MINPDLNQLQPYPFERLAQLFKGTAPPSSKSPLALSIGEPKHATPGLIVEAVISHLHGLATYPTTRGTAAFRETIAAWLTGRFHLPAGAVDPERHILPVNGTREALFAIAQCTIDPSKAPLVVMPNPFYQIYEGAALLAGAQPYYVNCTAENHFIPDYRAVPQQVWQRCQLLYLCSPGNPTGAILDLETLTELIELAQRFDFIIAADECYSEIYFDENALPPGLLQAAAQSGLNDFHRCLVFHSLSKRSNAPGLRSGFVAGDSQLIGQFLRYRTYHGCAMPPPTQAASIAAWNDEHHVVENRHRYREKFAAVLDVLGSALPLSPPMAGFYLWPETPIPDTDFARRLYQQENVLVLPGRFLAREANGANPGEQRIRLALVAPLDECVEAAWRIRNFINAI</sequence>
<dbReference type="Pfam" id="PF00155">
    <property type="entry name" value="Aminotran_1_2"/>
    <property type="match status" value="1"/>
</dbReference>
<dbReference type="InterPro" id="IPR015421">
    <property type="entry name" value="PyrdxlP-dep_Trfase_major"/>
</dbReference>
<gene>
    <name evidence="5" type="ordered locus">Nhal_2768</name>
</gene>
<keyword evidence="3" id="KW-0808">Transferase</keyword>
<dbReference type="RefSeq" id="WP_013033692.1">
    <property type="nucleotide sequence ID" value="NC_013960.1"/>
</dbReference>
<dbReference type="STRING" id="472759.Nhal_2768"/>
<dbReference type="eggNOG" id="COG0436">
    <property type="taxonomic scope" value="Bacteria"/>
</dbReference>
<keyword evidence="2 5" id="KW-0032">Aminotransferase</keyword>
<evidence type="ECO:0000259" key="4">
    <source>
        <dbReference type="Pfam" id="PF00155"/>
    </source>
</evidence>
<feature type="domain" description="Aminotransferase class I/classII large" evidence="4">
    <location>
        <begin position="33"/>
        <end position="378"/>
    </location>
</feature>
<evidence type="ECO:0000313" key="6">
    <source>
        <dbReference type="Proteomes" id="UP000001844"/>
    </source>
</evidence>
<evidence type="ECO:0000256" key="1">
    <source>
        <dbReference type="ARBA" id="ARBA00001933"/>
    </source>
</evidence>
<dbReference type="InterPro" id="IPR004839">
    <property type="entry name" value="Aminotransferase_I/II_large"/>
</dbReference>
<dbReference type="InterPro" id="IPR015422">
    <property type="entry name" value="PyrdxlP-dep_Trfase_small"/>
</dbReference>
<dbReference type="Gene3D" id="3.90.1150.10">
    <property type="entry name" value="Aspartate Aminotransferase, domain 1"/>
    <property type="match status" value="1"/>
</dbReference>
<dbReference type="Proteomes" id="UP000001844">
    <property type="component" value="Chromosome"/>
</dbReference>
<dbReference type="KEGG" id="nhl:Nhal_2768"/>
<comment type="cofactor">
    <cofactor evidence="1">
        <name>pyridoxal 5'-phosphate</name>
        <dbReference type="ChEBI" id="CHEBI:597326"/>
    </cofactor>
</comment>
<keyword evidence="6" id="KW-1185">Reference proteome</keyword>
<dbReference type="InterPro" id="IPR015424">
    <property type="entry name" value="PyrdxlP-dep_Trfase"/>
</dbReference>
<dbReference type="OrthoDB" id="9813612at2"/>
<organism evidence="5 6">
    <name type="scientific">Nitrosococcus halophilus (strain Nc4)</name>
    <dbReference type="NCBI Taxonomy" id="472759"/>
    <lineage>
        <taxon>Bacteria</taxon>
        <taxon>Pseudomonadati</taxon>
        <taxon>Pseudomonadota</taxon>
        <taxon>Gammaproteobacteria</taxon>
        <taxon>Chromatiales</taxon>
        <taxon>Chromatiaceae</taxon>
        <taxon>Nitrosococcus</taxon>
    </lineage>
</organism>
<dbReference type="PANTHER" id="PTHR42832:SF3">
    <property type="entry name" value="L-GLUTAMINE--4-(METHYLSULFANYL)-2-OXOBUTANOATE AMINOTRANSFERASE"/>
    <property type="match status" value="1"/>
</dbReference>
<dbReference type="InterPro" id="IPR050881">
    <property type="entry name" value="LL-DAP_aminotransferase"/>
</dbReference>
<dbReference type="AlphaFoldDB" id="D5BXS4"/>
<dbReference type="PANTHER" id="PTHR42832">
    <property type="entry name" value="AMINO ACID AMINOTRANSFERASE"/>
    <property type="match status" value="1"/>
</dbReference>
<dbReference type="NCBIfam" id="TIGR03538">
    <property type="entry name" value="DapC_gpp"/>
    <property type="match status" value="1"/>
</dbReference>
<dbReference type="CDD" id="cd00609">
    <property type="entry name" value="AAT_like"/>
    <property type="match status" value="1"/>
</dbReference>
<protein>
    <submittedName>
        <fullName evidence="5">Aminotransferase class I and II</fullName>
    </submittedName>
</protein>
<evidence type="ECO:0000256" key="3">
    <source>
        <dbReference type="ARBA" id="ARBA00022679"/>
    </source>
</evidence>
<dbReference type="GO" id="GO:0009016">
    <property type="term" value="F:succinyldiaminopimelate transaminase activity"/>
    <property type="evidence" value="ECO:0007669"/>
    <property type="project" value="InterPro"/>
</dbReference>